<dbReference type="Pfam" id="PF03704">
    <property type="entry name" value="BTAD"/>
    <property type="match status" value="1"/>
</dbReference>
<keyword evidence="9" id="KW-1185">Reference proteome</keyword>
<dbReference type="InterPro" id="IPR005158">
    <property type="entry name" value="BTAD"/>
</dbReference>
<dbReference type="EMBL" id="JAAMPJ010000007">
    <property type="protein sequence ID" value="NGY62571.1"/>
    <property type="molecule type" value="Genomic_DNA"/>
</dbReference>
<dbReference type="SUPFAM" id="SSF48452">
    <property type="entry name" value="TPR-like"/>
    <property type="match status" value="3"/>
</dbReference>
<dbReference type="InterPro" id="IPR003593">
    <property type="entry name" value="AAA+_ATPase"/>
</dbReference>
<dbReference type="InterPro" id="IPR016032">
    <property type="entry name" value="Sig_transdc_resp-reg_C-effctor"/>
</dbReference>
<dbReference type="Gene3D" id="1.10.10.10">
    <property type="entry name" value="Winged helix-like DNA-binding domain superfamily/Winged helix DNA-binding domain"/>
    <property type="match status" value="2"/>
</dbReference>
<dbReference type="Pfam" id="PF00486">
    <property type="entry name" value="Trans_reg_C"/>
    <property type="match status" value="1"/>
</dbReference>
<dbReference type="SMART" id="SM00028">
    <property type="entry name" value="TPR"/>
    <property type="match status" value="6"/>
</dbReference>
<organism evidence="8 9">
    <name type="scientific">Lentzea alba</name>
    <dbReference type="NCBI Taxonomy" id="2714351"/>
    <lineage>
        <taxon>Bacteria</taxon>
        <taxon>Bacillati</taxon>
        <taxon>Actinomycetota</taxon>
        <taxon>Actinomycetes</taxon>
        <taxon>Pseudonocardiales</taxon>
        <taxon>Pseudonocardiaceae</taxon>
        <taxon>Lentzea</taxon>
    </lineage>
</organism>
<keyword evidence="3 6" id="KW-0238">DNA-binding</keyword>
<dbReference type="InterPro" id="IPR011990">
    <property type="entry name" value="TPR-like_helical_dom_sf"/>
</dbReference>
<evidence type="ECO:0000256" key="5">
    <source>
        <dbReference type="PROSITE-ProRule" id="PRU00339"/>
    </source>
</evidence>
<dbReference type="InterPro" id="IPR001867">
    <property type="entry name" value="OmpR/PhoB-type_DNA-bd"/>
</dbReference>
<dbReference type="InterPro" id="IPR051677">
    <property type="entry name" value="AfsR-DnrI-RedD_regulator"/>
</dbReference>
<comment type="caution">
    <text evidence="8">The sequence shown here is derived from an EMBL/GenBank/DDBJ whole genome shotgun (WGS) entry which is preliminary data.</text>
</comment>
<comment type="similarity">
    <text evidence="1">Belongs to the AfsR/DnrI/RedD regulatory family.</text>
</comment>
<dbReference type="Pfam" id="PF13374">
    <property type="entry name" value="TPR_10"/>
    <property type="match status" value="1"/>
</dbReference>
<keyword evidence="5" id="KW-0802">TPR repeat</keyword>
<name>A0A7C9RSW6_9PSEU</name>
<dbReference type="SUPFAM" id="SSF52540">
    <property type="entry name" value="P-loop containing nucleoside triphosphate hydrolases"/>
    <property type="match status" value="1"/>
</dbReference>
<feature type="domain" description="OmpR/PhoB-type" evidence="7">
    <location>
        <begin position="1"/>
        <end position="108"/>
    </location>
</feature>
<dbReference type="GO" id="GO:0000160">
    <property type="term" value="P:phosphorelay signal transduction system"/>
    <property type="evidence" value="ECO:0007669"/>
    <property type="project" value="InterPro"/>
</dbReference>
<dbReference type="PROSITE" id="PS51755">
    <property type="entry name" value="OMPR_PHOB"/>
    <property type="match status" value="1"/>
</dbReference>
<dbReference type="SMART" id="SM01043">
    <property type="entry name" value="BTAD"/>
    <property type="match status" value="1"/>
</dbReference>
<keyword evidence="2" id="KW-0805">Transcription regulation</keyword>
<proteinExistence type="inferred from homology"/>
<reference evidence="8 9" key="1">
    <citation type="submission" date="2020-03" db="EMBL/GenBank/DDBJ databases">
        <title>Isolation and identification of active actinomycetes.</title>
        <authorList>
            <person name="Sun X."/>
        </authorList>
    </citation>
    <scope>NUCLEOTIDE SEQUENCE [LARGE SCALE GENOMIC DNA]</scope>
    <source>
        <strain evidence="8 9">NEAU-D13</strain>
    </source>
</reference>
<dbReference type="Pfam" id="PF13424">
    <property type="entry name" value="TPR_12"/>
    <property type="match status" value="2"/>
</dbReference>
<keyword evidence="4" id="KW-0804">Transcription</keyword>
<dbReference type="InterPro" id="IPR036388">
    <property type="entry name" value="WH-like_DNA-bd_sf"/>
</dbReference>
<dbReference type="Proteomes" id="UP000481360">
    <property type="component" value="Unassembled WGS sequence"/>
</dbReference>
<gene>
    <name evidence="8" type="ORF">G7043_26990</name>
</gene>
<accession>A0A7C9RSW6</accession>
<dbReference type="SUPFAM" id="SSF46894">
    <property type="entry name" value="C-terminal effector domain of the bipartite response regulators"/>
    <property type="match status" value="1"/>
</dbReference>
<evidence type="ECO:0000256" key="6">
    <source>
        <dbReference type="PROSITE-ProRule" id="PRU01091"/>
    </source>
</evidence>
<dbReference type="GO" id="GO:0043531">
    <property type="term" value="F:ADP binding"/>
    <property type="evidence" value="ECO:0007669"/>
    <property type="project" value="InterPro"/>
</dbReference>
<evidence type="ECO:0000256" key="4">
    <source>
        <dbReference type="ARBA" id="ARBA00023163"/>
    </source>
</evidence>
<sequence>MPAWPWQGRLLLRVQVLGPVRAWHDGREIELGPVGRRAVLGLLALSGGRVVPRADLVDALWGENPPPSAANVIQTHVKHLRRLFDPERHRYERSTSIPFVGGGYALRLPDDEVDVDRFRDLVSAAGRTSDAEEVAGLLGAALGLWQGRPFADHPGLTGHAKVVALLSERRNALLAFAETMIGLGRAVELLPLLVEHAADYPLDEAVQAFLVRAYAAAGRRADAFAVYDSARRVLREELAIGPGAELVGAHATLLDEPPPAAARPHRAGPVPAQLPANAPGFLGRATELAVLDGLLVERDPTATPVIAVCGTAGVGKTALAVHWGHRLRSGFPDGQLYVNLRGYEAGKPLATADVLGGFLEALGVAGATIPVDVDARAARYRTEVADRRLLIVLDNAASVEQVRLLLPGAPSCVVVVTSRDSLASLVAVHGARRLDLKPLRRGDAITLLRKLIGDRMRAEPAAVAELAEQCVFLPLPLRVAAELVVSRPETALAELVEELGDRQRRLRLLDGGGDDRAAVREVISWSYKHLPAQAARLFRLLGVHPGRDFDLACAAALADLDPDTAGRLLDVLVRAHLVDRGPTGRCGMHDLLRAYAVDLVQGEAERSAAFDRLLDHYLTSAAAAMDAVYPTGRAAVTAPVADPARMRAWLDAERLNLTDLCAFAAGHDRPEQAMRLAEMLYRYLEAGHHSEALVVHTNGLRAARLVGDREGEARALTNLGAVHRLLGRYGPAAARLRQSLRLHRDRSDRAGEARALSHLGIVEDRLGDVDASVGYLQQALTRYRELGDRHGTASALTNLGTVQGQTGDHAGAADTLTAGRNLFRELGDRAGEATALTNLAEAYTYLGRHTAAAAHLHEALAHFRDLGHRYGEAAALSTLGQVHVHLGHPEEAIGLHEEALEIFRATGHRYGEANTLNGLAEALRAAGRPGAAAAHREALAIATETGDQDEQSRAAAGIALCGEDTSAGPRASSAFRS</sequence>
<evidence type="ECO:0000256" key="1">
    <source>
        <dbReference type="ARBA" id="ARBA00005820"/>
    </source>
</evidence>
<dbReference type="PROSITE" id="PS50005">
    <property type="entry name" value="TPR"/>
    <property type="match status" value="1"/>
</dbReference>
<dbReference type="GO" id="GO:0003677">
    <property type="term" value="F:DNA binding"/>
    <property type="evidence" value="ECO:0007669"/>
    <property type="project" value="UniProtKB-UniRule"/>
</dbReference>
<evidence type="ECO:0000313" key="9">
    <source>
        <dbReference type="Proteomes" id="UP000481360"/>
    </source>
</evidence>
<dbReference type="PRINTS" id="PR00364">
    <property type="entry name" value="DISEASERSIST"/>
</dbReference>
<dbReference type="SMART" id="SM00382">
    <property type="entry name" value="AAA"/>
    <property type="match status" value="1"/>
</dbReference>
<dbReference type="GO" id="GO:0006355">
    <property type="term" value="P:regulation of DNA-templated transcription"/>
    <property type="evidence" value="ECO:0007669"/>
    <property type="project" value="InterPro"/>
</dbReference>
<evidence type="ECO:0000313" key="8">
    <source>
        <dbReference type="EMBL" id="NGY62571.1"/>
    </source>
</evidence>
<dbReference type="SMART" id="SM00862">
    <property type="entry name" value="Trans_reg_C"/>
    <property type="match status" value="1"/>
</dbReference>
<dbReference type="Gene3D" id="1.25.40.10">
    <property type="entry name" value="Tetratricopeptide repeat domain"/>
    <property type="match status" value="3"/>
</dbReference>
<feature type="DNA-binding region" description="OmpR/PhoB-type" evidence="6">
    <location>
        <begin position="1"/>
        <end position="108"/>
    </location>
</feature>
<dbReference type="PANTHER" id="PTHR35807:SF1">
    <property type="entry name" value="TRANSCRIPTIONAL REGULATOR REDD"/>
    <property type="match status" value="1"/>
</dbReference>
<evidence type="ECO:0000256" key="2">
    <source>
        <dbReference type="ARBA" id="ARBA00023015"/>
    </source>
</evidence>
<dbReference type="InterPro" id="IPR027417">
    <property type="entry name" value="P-loop_NTPase"/>
</dbReference>
<dbReference type="PANTHER" id="PTHR35807">
    <property type="entry name" value="TRANSCRIPTIONAL REGULATOR REDD-RELATED"/>
    <property type="match status" value="1"/>
</dbReference>
<evidence type="ECO:0000256" key="3">
    <source>
        <dbReference type="ARBA" id="ARBA00023125"/>
    </source>
</evidence>
<dbReference type="Gene3D" id="3.40.50.300">
    <property type="entry name" value="P-loop containing nucleotide triphosphate hydrolases"/>
    <property type="match status" value="1"/>
</dbReference>
<protein>
    <submittedName>
        <fullName evidence="8">Tetratricopeptide repeat protein</fullName>
    </submittedName>
</protein>
<feature type="repeat" description="TPR" evidence="5">
    <location>
        <begin position="713"/>
        <end position="746"/>
    </location>
</feature>
<dbReference type="AlphaFoldDB" id="A0A7C9RSW6"/>
<dbReference type="InterPro" id="IPR019734">
    <property type="entry name" value="TPR_rpt"/>
</dbReference>
<evidence type="ECO:0000259" key="7">
    <source>
        <dbReference type="PROSITE" id="PS51755"/>
    </source>
</evidence>